<keyword evidence="3" id="KW-0378">Hydrolase</keyword>
<evidence type="ECO:0000313" key="10">
    <source>
        <dbReference type="Proteomes" id="UP000199397"/>
    </source>
</evidence>
<dbReference type="Pfam" id="PF00350">
    <property type="entry name" value="Dynamin_N"/>
    <property type="match status" value="1"/>
</dbReference>
<dbReference type="PANTHER" id="PTHR10465">
    <property type="entry name" value="TRANSMEMBRANE GTPASE FZO1"/>
    <property type="match status" value="1"/>
</dbReference>
<dbReference type="GO" id="GO:0005525">
    <property type="term" value="F:GTP binding"/>
    <property type="evidence" value="ECO:0007669"/>
    <property type="project" value="UniProtKB-KW"/>
</dbReference>
<evidence type="ECO:0000256" key="4">
    <source>
        <dbReference type="ARBA" id="ARBA00023134"/>
    </source>
</evidence>
<evidence type="ECO:0000313" key="9">
    <source>
        <dbReference type="EMBL" id="SEA46265.1"/>
    </source>
</evidence>
<reference evidence="9 10" key="1">
    <citation type="submission" date="2016-10" db="EMBL/GenBank/DDBJ databases">
        <authorList>
            <person name="de Groot N.N."/>
        </authorList>
    </citation>
    <scope>NUCLEOTIDE SEQUENCE [LARGE SCALE GENOMIC DNA]</scope>
    <source>
        <strain evidence="9 10">DSM 21228</strain>
    </source>
</reference>
<evidence type="ECO:0000256" key="5">
    <source>
        <dbReference type="ARBA" id="ARBA00023136"/>
    </source>
</evidence>
<evidence type="ECO:0000256" key="6">
    <source>
        <dbReference type="SAM" id="Coils"/>
    </source>
</evidence>
<feature type="coiled-coil region" evidence="6">
    <location>
        <begin position="470"/>
        <end position="497"/>
    </location>
</feature>
<organism evidence="9 10">
    <name type="scientific">Thiothrix caldifontis</name>
    <dbReference type="NCBI Taxonomy" id="525918"/>
    <lineage>
        <taxon>Bacteria</taxon>
        <taxon>Pseudomonadati</taxon>
        <taxon>Pseudomonadota</taxon>
        <taxon>Gammaproteobacteria</taxon>
        <taxon>Thiotrichales</taxon>
        <taxon>Thiotrichaceae</taxon>
        <taxon>Thiothrix</taxon>
    </lineage>
</organism>
<dbReference type="Proteomes" id="UP000199397">
    <property type="component" value="Unassembled WGS sequence"/>
</dbReference>
<gene>
    <name evidence="9" type="ORF">SAMN05660964_01622</name>
</gene>
<comment type="subcellular location">
    <subcellularLocation>
        <location evidence="1">Membrane</location>
    </subcellularLocation>
</comment>
<dbReference type="Gene3D" id="3.40.50.300">
    <property type="entry name" value="P-loop containing nucleotide triphosphate hydrolases"/>
    <property type="match status" value="1"/>
</dbReference>
<feature type="region of interest" description="Disordered" evidence="7">
    <location>
        <begin position="150"/>
        <end position="176"/>
    </location>
</feature>
<proteinExistence type="predicted"/>
<dbReference type="OrthoDB" id="9816479at2"/>
<dbReference type="InterPro" id="IPR027094">
    <property type="entry name" value="Mitofusin_fam"/>
</dbReference>
<evidence type="ECO:0000256" key="1">
    <source>
        <dbReference type="ARBA" id="ARBA00004370"/>
    </source>
</evidence>
<evidence type="ECO:0000256" key="3">
    <source>
        <dbReference type="ARBA" id="ARBA00022801"/>
    </source>
</evidence>
<dbReference type="GO" id="GO:0003924">
    <property type="term" value="F:GTPase activity"/>
    <property type="evidence" value="ECO:0007669"/>
    <property type="project" value="InterPro"/>
</dbReference>
<protein>
    <submittedName>
        <fullName evidence="9">Dynamin family protein</fullName>
    </submittedName>
</protein>
<dbReference type="InterPro" id="IPR027417">
    <property type="entry name" value="P-loop_NTPase"/>
</dbReference>
<feature type="domain" description="Dynamin N-terminal" evidence="8">
    <location>
        <begin position="59"/>
        <end position="301"/>
    </location>
</feature>
<keyword evidence="5" id="KW-0472">Membrane</keyword>
<dbReference type="PANTHER" id="PTHR10465:SF0">
    <property type="entry name" value="SARCALUMENIN"/>
    <property type="match status" value="1"/>
</dbReference>
<dbReference type="GO" id="GO:0016020">
    <property type="term" value="C:membrane"/>
    <property type="evidence" value="ECO:0007669"/>
    <property type="project" value="UniProtKB-SubCell"/>
</dbReference>
<dbReference type="EMBL" id="FNQP01000008">
    <property type="protein sequence ID" value="SEA46265.1"/>
    <property type="molecule type" value="Genomic_DNA"/>
</dbReference>
<keyword evidence="2" id="KW-0547">Nucleotide-binding</keyword>
<dbReference type="SUPFAM" id="SSF52540">
    <property type="entry name" value="P-loop containing nucleoside triphosphate hydrolases"/>
    <property type="match status" value="1"/>
</dbReference>
<dbReference type="STRING" id="525918.SAMN05660964_01622"/>
<dbReference type="InterPro" id="IPR045063">
    <property type="entry name" value="Dynamin_N"/>
</dbReference>
<evidence type="ECO:0000259" key="8">
    <source>
        <dbReference type="Pfam" id="PF00350"/>
    </source>
</evidence>
<sequence>MKSKDIIEFREKITDIVSKNDSHIGEEAKYIEHEYSIDSVNKLQEAICSIENEQRLLQIGIVGRVKAGKSSLLNALLFDGLNILPKAATPMTAALTQISYGDNLSAEVEFFSQKDIEEIKKGHYEYTEKLQKLIDEKINSAKFHEKISSKEDLQNKSRKQAQRELNSNTSLSSTYDQYERMKSSGVDIQSLKDKSTLNAKDVQSLSQQLLAYVGSEGRYMPFTKSVHIKLPQDNLHGIQIVDTPGLNDPVQSREDRTRELLKYCDVIFIVSPSGQFLSKEDVELMDRITTKEGVTNLFVISSQIDNQLMGDEKEKGNGDLHQILKNITSKLGGHLSTTLTQLKKNNPEVGTTFDQLIEQGQRHVIHSSGICQTLRNQFDSKELWDSGARTVWLNLTREYPDYFSDTDKVTSIASLDKLSNLSEIKNIVATVGAKKQQILEARKENFVKVKFDSLLKYRERLLSFCKKRVRDIKSNDKERLEQEKQKLTAIINNVSVDIDNEYSDVVKSLGFNLKNELIKELESYFRKAAASVDKASDVESETYKVKKSGVFSWVAGLWGGGYENHTRTYATIRSGTVRNSLEQLTDEIERSIKDKSERAIIAWRKEELQAKVVQILRSGMGDEKLSSAAISQSIKRVINEINTPDLKYSGSIPNTLRARGILISSDAEKFIDDAESYLSKLQIRAKGDIDKYMRELINGLSKVKLSNRLLEKYMEEIRSIEILVKNKNIELDRFGRIVLELERID</sequence>
<keyword evidence="10" id="KW-1185">Reference proteome</keyword>
<keyword evidence="4" id="KW-0342">GTP-binding</keyword>
<name>A0A1H4BDJ4_9GAMM</name>
<keyword evidence="6" id="KW-0175">Coiled coil</keyword>
<dbReference type="AlphaFoldDB" id="A0A1H4BDJ4"/>
<evidence type="ECO:0000256" key="7">
    <source>
        <dbReference type="SAM" id="MobiDB-lite"/>
    </source>
</evidence>
<accession>A0A1H4BDJ4</accession>
<dbReference type="RefSeq" id="WP_093067210.1">
    <property type="nucleotide sequence ID" value="NZ_FNQP01000008.1"/>
</dbReference>
<evidence type="ECO:0000256" key="2">
    <source>
        <dbReference type="ARBA" id="ARBA00022741"/>
    </source>
</evidence>
<feature type="compositionally biased region" description="Polar residues" evidence="7">
    <location>
        <begin position="163"/>
        <end position="176"/>
    </location>
</feature>